<evidence type="ECO:0000256" key="3">
    <source>
        <dbReference type="ARBA" id="ARBA00023239"/>
    </source>
</evidence>
<dbReference type="UniPathway" id="UPA00232"/>
<dbReference type="PANTHER" id="PTHR38683:SF1">
    <property type="entry name" value="CHORISMATE PYRUVATE-LYASE"/>
    <property type="match status" value="1"/>
</dbReference>
<dbReference type="RefSeq" id="WP_117956301.1">
    <property type="nucleotide sequence ID" value="NZ_QRAN01000018.1"/>
</dbReference>
<feature type="binding site" evidence="4">
    <location>
        <position position="131"/>
    </location>
    <ligand>
        <name>substrate</name>
    </ligand>
</feature>
<keyword evidence="1 4" id="KW-0963">Cytoplasm</keyword>
<dbReference type="OrthoDB" id="9789493at2"/>
<gene>
    <name evidence="4" type="primary">ubiC</name>
    <name evidence="5" type="ORF">DWB85_15090</name>
</gene>
<evidence type="ECO:0000256" key="4">
    <source>
        <dbReference type="HAMAP-Rule" id="MF_01632"/>
    </source>
</evidence>
<evidence type="ECO:0000256" key="2">
    <source>
        <dbReference type="ARBA" id="ARBA00022688"/>
    </source>
</evidence>
<dbReference type="InterPro" id="IPR007440">
    <property type="entry name" value="Chorismate--pyruvate_lyase"/>
</dbReference>
<comment type="caution">
    <text evidence="4">Lacks conserved residue(s) required for the propagation of feature annotation.</text>
</comment>
<comment type="function">
    <text evidence="4">Removes the pyruvyl group from chorismate, with concomitant aromatization of the ring, to provide 4-hydroxybenzoate (4HB) for the ubiquinone pathway.</text>
</comment>
<feature type="binding site" evidence="4">
    <location>
        <position position="186"/>
    </location>
    <ligand>
        <name>substrate</name>
    </ligand>
</feature>
<dbReference type="Pfam" id="PF04345">
    <property type="entry name" value="Chor_lyase"/>
    <property type="match status" value="1"/>
</dbReference>
<comment type="caution">
    <text evidence="5">The sequence shown here is derived from an EMBL/GenBank/DDBJ whole genome shotgun (WGS) entry which is preliminary data.</text>
</comment>
<keyword evidence="3 4" id="KW-0456">Lyase</keyword>
<dbReference type="Gene3D" id="3.40.1410.10">
    <property type="entry name" value="Chorismate lyase-like"/>
    <property type="match status" value="1"/>
</dbReference>
<comment type="similarity">
    <text evidence="4">Belongs to the UbiC family.</text>
</comment>
<keyword evidence="4" id="KW-0670">Pyruvate</keyword>
<dbReference type="GO" id="GO:0008813">
    <property type="term" value="F:chorismate lyase activity"/>
    <property type="evidence" value="ECO:0007669"/>
    <property type="project" value="UniProtKB-UniRule"/>
</dbReference>
<dbReference type="SUPFAM" id="SSF64288">
    <property type="entry name" value="Chorismate lyase-like"/>
    <property type="match status" value="1"/>
</dbReference>
<keyword evidence="6" id="KW-1185">Reference proteome</keyword>
<name>A0A3L7DWA2_9GAMM</name>
<dbReference type="EC" id="4.1.3.40" evidence="4"/>
<dbReference type="GO" id="GO:0005829">
    <property type="term" value="C:cytosol"/>
    <property type="evidence" value="ECO:0007669"/>
    <property type="project" value="TreeGrafter"/>
</dbReference>
<proteinExistence type="inferred from homology"/>
<dbReference type="Proteomes" id="UP000265509">
    <property type="component" value="Unassembled WGS sequence"/>
</dbReference>
<reference evidence="5 6" key="1">
    <citation type="submission" date="2018-07" db="EMBL/GenBank/DDBJ databases">
        <title>Halioglobus sp. genome submission.</title>
        <authorList>
            <person name="Ye M.-Q."/>
            <person name="Du Z.-J."/>
        </authorList>
    </citation>
    <scope>NUCLEOTIDE SEQUENCE [LARGE SCALE GENOMIC DNA]</scope>
    <source>
        <strain evidence="5 6">U0301</strain>
    </source>
</reference>
<dbReference type="GO" id="GO:0042866">
    <property type="term" value="P:pyruvate biosynthetic process"/>
    <property type="evidence" value="ECO:0007669"/>
    <property type="project" value="UniProtKB-UniRule"/>
</dbReference>
<dbReference type="GO" id="GO:0006744">
    <property type="term" value="P:ubiquinone biosynthetic process"/>
    <property type="evidence" value="ECO:0007669"/>
    <property type="project" value="UniProtKB-UniRule"/>
</dbReference>
<comment type="subcellular location">
    <subcellularLocation>
        <location evidence="4">Cytoplasm</location>
    </subcellularLocation>
</comment>
<dbReference type="InterPro" id="IPR028978">
    <property type="entry name" value="Chorismate_lyase_/UTRA_dom_sf"/>
</dbReference>
<keyword evidence="2 4" id="KW-0831">Ubiquinone biosynthesis</keyword>
<evidence type="ECO:0000313" key="6">
    <source>
        <dbReference type="Proteomes" id="UP000265509"/>
    </source>
</evidence>
<dbReference type="PANTHER" id="PTHR38683">
    <property type="entry name" value="CHORISMATE PYRUVATE-LYASE"/>
    <property type="match status" value="1"/>
</dbReference>
<evidence type="ECO:0000256" key="1">
    <source>
        <dbReference type="ARBA" id="ARBA00022490"/>
    </source>
</evidence>
<organism evidence="5 6">
    <name type="scientific">Seongchinamella sediminis</name>
    <dbReference type="NCBI Taxonomy" id="2283635"/>
    <lineage>
        <taxon>Bacteria</taxon>
        <taxon>Pseudomonadati</taxon>
        <taxon>Pseudomonadota</taxon>
        <taxon>Gammaproteobacteria</taxon>
        <taxon>Cellvibrionales</taxon>
        <taxon>Halieaceae</taxon>
        <taxon>Seongchinamella</taxon>
    </lineage>
</organism>
<feature type="binding site" evidence="4">
    <location>
        <position position="93"/>
    </location>
    <ligand>
        <name>substrate</name>
    </ligand>
</feature>
<sequence length="218" mass="24612">MNKHTRTANVHPPRAIHRVRREPLWRPVEQLTTGELAPAVRRWLLDDGSLTGRLIDQQRGTFSVRRLYQGWEVPLPSERQLLGLPNRQLALVREVALNQGSNRVVFARSVLPISSLTGKLAHLRRLQNRPLGAILFSHPGMRRSPFEVARLNGACDYVPAGLRQQGPAWARRSRFTIAGRTLMVSEVFLQAFEPWPGVLPVHRTQRGKVSAAIVSPKQ</sequence>
<comment type="catalytic activity">
    <reaction evidence="4">
        <text>chorismate = 4-hydroxybenzoate + pyruvate</text>
        <dbReference type="Rhea" id="RHEA:16505"/>
        <dbReference type="ChEBI" id="CHEBI:15361"/>
        <dbReference type="ChEBI" id="CHEBI:17879"/>
        <dbReference type="ChEBI" id="CHEBI:29748"/>
        <dbReference type="EC" id="4.1.3.40"/>
    </reaction>
</comment>
<evidence type="ECO:0000313" key="5">
    <source>
        <dbReference type="EMBL" id="RLQ20890.1"/>
    </source>
</evidence>
<dbReference type="EMBL" id="QRAN01000018">
    <property type="protein sequence ID" value="RLQ20890.1"/>
    <property type="molecule type" value="Genomic_DNA"/>
</dbReference>
<comment type="pathway">
    <text evidence="4">Cofactor biosynthesis; ubiquinone biosynthesis.</text>
</comment>
<dbReference type="HAMAP" id="MF_01632">
    <property type="entry name" value="UbiC"/>
    <property type="match status" value="1"/>
</dbReference>
<protein>
    <recommendedName>
        <fullName evidence="4">Probable chorismate pyruvate-lyase</fullName>
        <shortName evidence="4">CL</shortName>
        <shortName evidence="4">CPL</shortName>
        <ecNumber evidence="4">4.1.3.40</ecNumber>
    </recommendedName>
</protein>
<accession>A0A3L7DWA2</accession>
<dbReference type="AlphaFoldDB" id="A0A3L7DWA2"/>